<proteinExistence type="predicted"/>
<protein>
    <submittedName>
        <fullName evidence="2">24881_t:CDS:1</fullName>
    </submittedName>
</protein>
<accession>A0ABM8W3E0</accession>
<name>A0ABM8W3E0_GIGMA</name>
<reference evidence="2 3" key="1">
    <citation type="submission" date="2021-06" db="EMBL/GenBank/DDBJ databases">
        <authorList>
            <person name="Kallberg Y."/>
            <person name="Tangrot J."/>
            <person name="Rosling A."/>
        </authorList>
    </citation>
    <scope>NUCLEOTIDE SEQUENCE [LARGE SCALE GENOMIC DNA]</scope>
    <source>
        <strain evidence="2 3">120-4 pot B 10/14</strain>
    </source>
</reference>
<organism evidence="2 3">
    <name type="scientific">Gigaspora margarita</name>
    <dbReference type="NCBI Taxonomy" id="4874"/>
    <lineage>
        <taxon>Eukaryota</taxon>
        <taxon>Fungi</taxon>
        <taxon>Fungi incertae sedis</taxon>
        <taxon>Mucoromycota</taxon>
        <taxon>Glomeromycotina</taxon>
        <taxon>Glomeromycetes</taxon>
        <taxon>Diversisporales</taxon>
        <taxon>Gigasporaceae</taxon>
        <taxon>Gigaspora</taxon>
    </lineage>
</organism>
<feature type="non-terminal residue" evidence="2">
    <location>
        <position position="61"/>
    </location>
</feature>
<keyword evidence="3" id="KW-1185">Reference proteome</keyword>
<sequence>MSMKLTKTTKEQESKPQTISNQWFKGKSKETLTQLDSDLNNKEAESIEILDSNLSTRLNMN</sequence>
<feature type="region of interest" description="Disordered" evidence="1">
    <location>
        <begin position="1"/>
        <end position="25"/>
    </location>
</feature>
<evidence type="ECO:0000313" key="3">
    <source>
        <dbReference type="Proteomes" id="UP000789901"/>
    </source>
</evidence>
<evidence type="ECO:0000313" key="2">
    <source>
        <dbReference type="EMBL" id="CAG8514588.1"/>
    </source>
</evidence>
<evidence type="ECO:0000256" key="1">
    <source>
        <dbReference type="SAM" id="MobiDB-lite"/>
    </source>
</evidence>
<dbReference type="EMBL" id="CAJVQB010000949">
    <property type="protein sequence ID" value="CAG8514588.1"/>
    <property type="molecule type" value="Genomic_DNA"/>
</dbReference>
<comment type="caution">
    <text evidence="2">The sequence shown here is derived from an EMBL/GenBank/DDBJ whole genome shotgun (WGS) entry which is preliminary data.</text>
</comment>
<dbReference type="Proteomes" id="UP000789901">
    <property type="component" value="Unassembled WGS sequence"/>
</dbReference>
<gene>
    <name evidence="2" type="ORF">GMARGA_LOCUS2854</name>
</gene>